<keyword evidence="2" id="KW-0732">Signal</keyword>
<name>A0A7E4VBN4_PANRE</name>
<feature type="domain" description="VWFA" evidence="3">
    <location>
        <begin position="43"/>
        <end position="199"/>
    </location>
</feature>
<dbReference type="PANTHER" id="PTHR31024">
    <property type="entry name" value="C-TYPE LECTIN"/>
    <property type="match status" value="1"/>
</dbReference>
<dbReference type="InterPro" id="IPR016186">
    <property type="entry name" value="C-type_lectin-like/link_sf"/>
</dbReference>
<dbReference type="Gene3D" id="3.10.100.10">
    <property type="entry name" value="Mannose-Binding Protein A, subunit A"/>
    <property type="match status" value="1"/>
</dbReference>
<dbReference type="Pfam" id="PF00092">
    <property type="entry name" value="VWA"/>
    <property type="match status" value="2"/>
</dbReference>
<feature type="chain" id="PRO_5028797503" evidence="2">
    <location>
        <begin position="19"/>
        <end position="618"/>
    </location>
</feature>
<feature type="domain" description="VWFA" evidence="3">
    <location>
        <begin position="285"/>
        <end position="475"/>
    </location>
</feature>
<dbReference type="PANTHER" id="PTHR31024:SF3">
    <property type="entry name" value="C-TYPE LECTIN-RELATED"/>
    <property type="match status" value="1"/>
</dbReference>
<dbReference type="AlphaFoldDB" id="A0A7E4VBN4"/>
<dbReference type="Gene3D" id="3.40.50.410">
    <property type="entry name" value="von Willebrand factor, type A domain"/>
    <property type="match status" value="2"/>
</dbReference>
<evidence type="ECO:0000313" key="4">
    <source>
        <dbReference type="Proteomes" id="UP000492821"/>
    </source>
</evidence>
<feature type="compositionally biased region" description="Low complexity" evidence="1">
    <location>
        <begin position="232"/>
        <end position="246"/>
    </location>
</feature>
<organism evidence="4 5">
    <name type="scientific">Panagrellus redivivus</name>
    <name type="common">Microworm</name>
    <dbReference type="NCBI Taxonomy" id="6233"/>
    <lineage>
        <taxon>Eukaryota</taxon>
        <taxon>Metazoa</taxon>
        <taxon>Ecdysozoa</taxon>
        <taxon>Nematoda</taxon>
        <taxon>Chromadorea</taxon>
        <taxon>Rhabditida</taxon>
        <taxon>Tylenchina</taxon>
        <taxon>Panagrolaimomorpha</taxon>
        <taxon>Panagrolaimoidea</taxon>
        <taxon>Panagrolaimidae</taxon>
        <taxon>Panagrellus</taxon>
    </lineage>
</organism>
<dbReference type="Proteomes" id="UP000492821">
    <property type="component" value="Unassembled WGS sequence"/>
</dbReference>
<evidence type="ECO:0000259" key="3">
    <source>
        <dbReference type="PROSITE" id="PS50234"/>
    </source>
</evidence>
<feature type="region of interest" description="Disordered" evidence="1">
    <location>
        <begin position="232"/>
        <end position="266"/>
    </location>
</feature>
<sequence>MRKVVVLLLYTCVLVSFATLLKDETSNLCQQSHPKPSMWCPIALTFAVDFSTRMGSQQNVANLVYSVVAEVLPMYVFKSSSLMVSLIAFGQTDNYTVDLTPFHQNYTDICEDVVQEEEDSRKRRHDASLRFVYKEYYYNITQNLPRKTQKVLVVFTAINDPNDVLATQFFADKLRKDYGVFIIAVYLGSENGQHLATIADRVWATCSYRLPVDVVREVVKASCMTPLTTVAPTTPSTVKTSTHTPSTPTPSTPSTHPTVPTTTTAPLNKLDGVPCATNTTSAWLDIAIVVEETEITTKETFRDAIQSLLKTYISRLTISANITTASRIAVINYNKSMYASVRHSFSDSQSEAAILQVLNGLNKQSSKDAYGNIEAGLKLAQTEFNLSPNNRVKTIILVATTYDKLQDPLLTAEILKADRVTIITVFFGELSNSPDDIANLSSPGMAFRADSMTLNDMTHSLAIANCQCPSGWTQLNYSNSTHYVDPLGECFFAVDILSLPVFVECPEGSMVTITSERRLKFLETNVITEGLGLATDFSIGLSRDTQNDPWQWSTVDGPIDYTGYPRFSETPHSEDISGYLQLDDGAWSLHTDDAYTDSRPYICQRKACDAENYCEIEE</sequence>
<accession>A0A7E4VBN4</accession>
<dbReference type="SUPFAM" id="SSF53300">
    <property type="entry name" value="vWA-like"/>
    <property type="match status" value="2"/>
</dbReference>
<reference evidence="5" key="2">
    <citation type="submission" date="2020-10" db="UniProtKB">
        <authorList>
            <consortium name="WormBaseParasite"/>
        </authorList>
    </citation>
    <scope>IDENTIFICATION</scope>
</reference>
<dbReference type="SUPFAM" id="SSF56436">
    <property type="entry name" value="C-type lectin-like"/>
    <property type="match status" value="1"/>
</dbReference>
<dbReference type="CDD" id="cd00037">
    <property type="entry name" value="CLECT"/>
    <property type="match status" value="1"/>
</dbReference>
<dbReference type="InterPro" id="IPR016187">
    <property type="entry name" value="CTDL_fold"/>
</dbReference>
<evidence type="ECO:0000256" key="1">
    <source>
        <dbReference type="SAM" id="MobiDB-lite"/>
    </source>
</evidence>
<proteinExistence type="predicted"/>
<dbReference type="WBParaSite" id="Pan_g18481.t1">
    <property type="protein sequence ID" value="Pan_g18481.t1"/>
    <property type="gene ID" value="Pan_g18481"/>
</dbReference>
<dbReference type="SMART" id="SM00327">
    <property type="entry name" value="VWA"/>
    <property type="match status" value="2"/>
</dbReference>
<feature type="signal peptide" evidence="2">
    <location>
        <begin position="1"/>
        <end position="18"/>
    </location>
</feature>
<evidence type="ECO:0000313" key="5">
    <source>
        <dbReference type="WBParaSite" id="Pan_g18481.t1"/>
    </source>
</evidence>
<keyword evidence="4" id="KW-1185">Reference proteome</keyword>
<feature type="compositionally biased region" description="Low complexity" evidence="1">
    <location>
        <begin position="252"/>
        <end position="266"/>
    </location>
</feature>
<dbReference type="PROSITE" id="PS50234">
    <property type="entry name" value="VWFA"/>
    <property type="match status" value="2"/>
</dbReference>
<dbReference type="InterPro" id="IPR036465">
    <property type="entry name" value="vWFA_dom_sf"/>
</dbReference>
<dbReference type="InterPro" id="IPR002035">
    <property type="entry name" value="VWF_A"/>
</dbReference>
<evidence type="ECO:0000256" key="2">
    <source>
        <dbReference type="SAM" id="SignalP"/>
    </source>
</evidence>
<protein>
    <submittedName>
        <fullName evidence="5">VWFA domain-containing protein</fullName>
    </submittedName>
</protein>
<reference evidence="4" key="1">
    <citation type="journal article" date="2013" name="Genetics">
        <title>The draft genome and transcriptome of Panagrellus redivivus are shaped by the harsh demands of a free-living lifestyle.</title>
        <authorList>
            <person name="Srinivasan J."/>
            <person name="Dillman A.R."/>
            <person name="Macchietto M.G."/>
            <person name="Heikkinen L."/>
            <person name="Lakso M."/>
            <person name="Fracchia K.M."/>
            <person name="Antoshechkin I."/>
            <person name="Mortazavi A."/>
            <person name="Wong G."/>
            <person name="Sternberg P.W."/>
        </authorList>
    </citation>
    <scope>NUCLEOTIDE SEQUENCE [LARGE SCALE GENOMIC DNA]</scope>
    <source>
        <strain evidence="4">MT8872</strain>
    </source>
</reference>